<keyword evidence="2" id="KW-1185">Reference proteome</keyword>
<evidence type="ECO:0000313" key="1">
    <source>
        <dbReference type="EMBL" id="ERJ76020.1"/>
    </source>
</evidence>
<name>A0ABN0NR91_9BACT</name>
<dbReference type="Proteomes" id="UP000016660">
    <property type="component" value="Unassembled WGS sequence"/>
</dbReference>
<gene>
    <name evidence="1" type="ORF">HMPREF0653_01637</name>
</gene>
<comment type="caution">
    <text evidence="1">The sequence shown here is derived from an EMBL/GenBank/DDBJ whole genome shotgun (WGS) entry which is preliminary data.</text>
</comment>
<organism evidence="1 2">
    <name type="scientific">Prevotella disiens JCM 6334 = ATCC 29426</name>
    <dbReference type="NCBI Taxonomy" id="1235811"/>
    <lineage>
        <taxon>Bacteria</taxon>
        <taxon>Pseudomonadati</taxon>
        <taxon>Bacteroidota</taxon>
        <taxon>Bacteroidia</taxon>
        <taxon>Bacteroidales</taxon>
        <taxon>Prevotellaceae</taxon>
        <taxon>Prevotella</taxon>
    </lineage>
</organism>
<sequence length="39" mass="4821">MLSKTSLAKIIQCLLNYLRQLIFIHFSRFYRKKHSIFFD</sequence>
<protein>
    <submittedName>
        <fullName evidence="1">Uncharacterized protein</fullName>
    </submittedName>
</protein>
<proteinExistence type="predicted"/>
<dbReference type="EMBL" id="AWUY01000148">
    <property type="protein sequence ID" value="ERJ76020.1"/>
    <property type="molecule type" value="Genomic_DNA"/>
</dbReference>
<evidence type="ECO:0000313" key="2">
    <source>
        <dbReference type="Proteomes" id="UP000016660"/>
    </source>
</evidence>
<reference evidence="1 2" key="1">
    <citation type="submission" date="2013-06" db="EMBL/GenBank/DDBJ databases">
        <authorList>
            <person name="Weinstock G."/>
            <person name="Sodergren E."/>
            <person name="Lobos E.A."/>
            <person name="Fulton L."/>
            <person name="Fulton R."/>
            <person name="Courtney L."/>
            <person name="Fronick C."/>
            <person name="O'Laughlin M."/>
            <person name="Godfrey J."/>
            <person name="Wilson R.M."/>
            <person name="Miner T."/>
            <person name="Farmer C."/>
            <person name="Delehaunty K."/>
            <person name="Cordes M."/>
            <person name="Minx P."/>
            <person name="Tomlinson C."/>
            <person name="Chen J."/>
            <person name="Wollam A."/>
            <person name="Pepin K.H."/>
            <person name="Bhonagiri V."/>
            <person name="Zhang X."/>
            <person name="Warren W."/>
            <person name="Mitreva M."/>
            <person name="Mardis E.R."/>
            <person name="Wilson R.K."/>
        </authorList>
    </citation>
    <scope>NUCLEOTIDE SEQUENCE [LARGE SCALE GENOMIC DNA]</scope>
    <source>
        <strain evidence="1 2">ATCC 29426</strain>
    </source>
</reference>
<accession>A0ABN0NR91</accession>